<evidence type="ECO:0000256" key="2">
    <source>
        <dbReference type="SAM" id="Phobius"/>
    </source>
</evidence>
<gene>
    <name evidence="3" type="ORF">I6I07_00390</name>
</gene>
<dbReference type="Proteomes" id="UP000595231">
    <property type="component" value="Chromosome"/>
</dbReference>
<evidence type="ECO:0000256" key="1">
    <source>
        <dbReference type="SAM" id="MobiDB-lite"/>
    </source>
</evidence>
<reference evidence="3 4" key="1">
    <citation type="submission" date="2020-12" db="EMBL/GenBank/DDBJ databases">
        <title>FDA dAtabase for Regulatory Grade micrObial Sequences (FDA-ARGOS): Supporting development and validation of Infectious Disease Dx tests.</title>
        <authorList>
            <person name="Sproer C."/>
            <person name="Gronow S."/>
            <person name="Severitt S."/>
            <person name="Schroder I."/>
            <person name="Tallon L."/>
            <person name="Sadzewicz L."/>
            <person name="Zhao X."/>
            <person name="Boylan J."/>
            <person name="Ott S."/>
            <person name="Bowen H."/>
            <person name="Vavikolanu K."/>
            <person name="Mehta A."/>
            <person name="Aluvathingal J."/>
            <person name="Nadendla S."/>
            <person name="Lowell S."/>
            <person name="Myers T."/>
            <person name="Yan Y."/>
            <person name="Sichtig H."/>
        </authorList>
    </citation>
    <scope>NUCLEOTIDE SEQUENCE [LARGE SCALE GENOMIC DNA]</scope>
    <source>
        <strain evidence="3 4">FDAARGOS_1050</strain>
    </source>
</reference>
<organism evidence="3 4">
    <name type="scientific">Achromobacter deleyi</name>
    <dbReference type="NCBI Taxonomy" id="1353891"/>
    <lineage>
        <taxon>Bacteria</taxon>
        <taxon>Pseudomonadati</taxon>
        <taxon>Pseudomonadota</taxon>
        <taxon>Betaproteobacteria</taxon>
        <taxon>Burkholderiales</taxon>
        <taxon>Alcaligenaceae</taxon>
        <taxon>Achromobacter</taxon>
    </lineage>
</organism>
<name>A0A7T4B3P3_9BURK</name>
<dbReference type="EMBL" id="CP065997">
    <property type="protein sequence ID" value="QQB35131.1"/>
    <property type="molecule type" value="Genomic_DNA"/>
</dbReference>
<keyword evidence="2" id="KW-0812">Transmembrane</keyword>
<accession>A0A7T4B3P3</accession>
<evidence type="ECO:0000313" key="4">
    <source>
        <dbReference type="Proteomes" id="UP000595231"/>
    </source>
</evidence>
<dbReference type="AlphaFoldDB" id="A0A7T4B3P3"/>
<feature type="region of interest" description="Disordered" evidence="1">
    <location>
        <begin position="61"/>
        <end position="84"/>
    </location>
</feature>
<dbReference type="RefSeq" id="WP_198485288.1">
    <property type="nucleotide sequence ID" value="NZ_CP065997.1"/>
</dbReference>
<protein>
    <submittedName>
        <fullName evidence="3">Uncharacterized protein</fullName>
    </submittedName>
</protein>
<keyword evidence="2" id="KW-1133">Transmembrane helix</keyword>
<keyword evidence="2" id="KW-0472">Membrane</keyword>
<proteinExistence type="predicted"/>
<feature type="transmembrane region" description="Helical" evidence="2">
    <location>
        <begin position="26"/>
        <end position="43"/>
    </location>
</feature>
<evidence type="ECO:0000313" key="3">
    <source>
        <dbReference type="EMBL" id="QQB35131.1"/>
    </source>
</evidence>
<sequence>MGEAEPAQRITAIPARPGAITRRYRFSPNALFLAIVFAVFIIYREKPIGKDCFLSNNDTEAVDQRTAKSPRPALPGMHIQGEIA</sequence>